<name>A0A382A0V9_9ZZZZ</name>
<accession>A0A382A0V9</accession>
<dbReference type="AlphaFoldDB" id="A0A382A0V9"/>
<organism evidence="1">
    <name type="scientific">marine metagenome</name>
    <dbReference type="NCBI Taxonomy" id="408172"/>
    <lineage>
        <taxon>unclassified sequences</taxon>
        <taxon>metagenomes</taxon>
        <taxon>ecological metagenomes</taxon>
    </lineage>
</organism>
<dbReference type="EMBL" id="UINC01023454">
    <property type="protein sequence ID" value="SVA95148.1"/>
    <property type="molecule type" value="Genomic_DNA"/>
</dbReference>
<proteinExistence type="predicted"/>
<sequence length="262" mass="29519">MYEELKQPIKEFLAIEKGRTLGVGGYFYPNDGEFEFNLLEIDGIDWIKDGKFLKTRPDGEPSEKVDTDDLTDSITDVCNTGSPSDTQSIDAHSEYEVIDVTITAKLLKDGNIDLDVERTNSFTDYDQDESDSKEIDLPEQFQGIFDDGLEIQVGEYSGSGDSGDYNIADSAEAVREEFMTGVRKQFPNIKEQTVFYQMYRDFNIWLTAETEDFVERAPTNFNNEGCFGSVEATFDNDMVRLDTTVNSGFTNNDNDGSLSEII</sequence>
<evidence type="ECO:0000313" key="1">
    <source>
        <dbReference type="EMBL" id="SVA95148.1"/>
    </source>
</evidence>
<reference evidence="1" key="1">
    <citation type="submission" date="2018-05" db="EMBL/GenBank/DDBJ databases">
        <authorList>
            <person name="Lanie J.A."/>
            <person name="Ng W.-L."/>
            <person name="Kazmierczak K.M."/>
            <person name="Andrzejewski T.M."/>
            <person name="Davidsen T.M."/>
            <person name="Wayne K.J."/>
            <person name="Tettelin H."/>
            <person name="Glass J.I."/>
            <person name="Rusch D."/>
            <person name="Podicherti R."/>
            <person name="Tsui H.-C.T."/>
            <person name="Winkler M.E."/>
        </authorList>
    </citation>
    <scope>NUCLEOTIDE SEQUENCE</scope>
</reference>
<protein>
    <submittedName>
        <fullName evidence="1">Uncharacterized protein</fullName>
    </submittedName>
</protein>
<gene>
    <name evidence="1" type="ORF">METZ01_LOCUS148002</name>
</gene>